<comment type="caution">
    <text evidence="2">The sequence shown here is derived from an EMBL/GenBank/DDBJ whole genome shotgun (WGS) entry which is preliminary data.</text>
</comment>
<dbReference type="Proteomes" id="UP000277212">
    <property type="component" value="Unassembled WGS sequence"/>
</dbReference>
<keyword evidence="1" id="KW-0812">Transmembrane</keyword>
<feature type="transmembrane region" description="Helical" evidence="1">
    <location>
        <begin position="62"/>
        <end position="84"/>
    </location>
</feature>
<name>A0A3M2RZU7_9HYPO</name>
<evidence type="ECO:0000256" key="1">
    <source>
        <dbReference type="SAM" id="Phobius"/>
    </source>
</evidence>
<dbReference type="OrthoDB" id="10312667at2759"/>
<keyword evidence="1" id="KW-1133">Transmembrane helix</keyword>
<sequence length="155" mass="17980">MQPFSVGSAMPMDSANELLHLLYSTIWVGSQFIFSHYESKRHKKIAPADTERYRRYKSNFDAVFEASQFLVYFVAINLLVANVLFTRDSVDTSKMVKFQFCLNLMGFTQMAFALCLHALTTVYRRRSEPKKSSRRGRGRKPEDAWVLLSESWVMS</sequence>
<evidence type="ECO:0000313" key="2">
    <source>
        <dbReference type="EMBL" id="RMJ10778.1"/>
    </source>
</evidence>
<keyword evidence="1" id="KW-0472">Membrane</keyword>
<protein>
    <submittedName>
        <fullName evidence="2">Uncharacterized protein</fullName>
    </submittedName>
</protein>
<accession>A0A3M2RZU7</accession>
<reference evidence="2 3" key="1">
    <citation type="submission" date="2017-06" db="EMBL/GenBank/DDBJ databases">
        <title>Comparative genomic analysis of Ambrosia Fusariam Clade fungi.</title>
        <authorList>
            <person name="Stajich J.E."/>
            <person name="Carrillo J."/>
            <person name="Kijimoto T."/>
            <person name="Eskalen A."/>
            <person name="O'Donnell K."/>
            <person name="Kasson M."/>
        </authorList>
    </citation>
    <scope>NUCLEOTIDE SEQUENCE [LARGE SCALE GENOMIC DNA]</scope>
    <source>
        <strain evidence="2">UCR3666</strain>
    </source>
</reference>
<organism evidence="2 3">
    <name type="scientific">Fusarium kuroshium</name>
    <dbReference type="NCBI Taxonomy" id="2010991"/>
    <lineage>
        <taxon>Eukaryota</taxon>
        <taxon>Fungi</taxon>
        <taxon>Dikarya</taxon>
        <taxon>Ascomycota</taxon>
        <taxon>Pezizomycotina</taxon>
        <taxon>Sordariomycetes</taxon>
        <taxon>Hypocreomycetidae</taxon>
        <taxon>Hypocreales</taxon>
        <taxon>Nectriaceae</taxon>
        <taxon>Fusarium</taxon>
        <taxon>Fusarium solani species complex</taxon>
    </lineage>
</organism>
<dbReference type="EMBL" id="NKUJ01000191">
    <property type="protein sequence ID" value="RMJ10778.1"/>
    <property type="molecule type" value="Genomic_DNA"/>
</dbReference>
<feature type="transmembrane region" description="Helical" evidence="1">
    <location>
        <begin position="104"/>
        <end position="123"/>
    </location>
</feature>
<evidence type="ECO:0000313" key="3">
    <source>
        <dbReference type="Proteomes" id="UP000277212"/>
    </source>
</evidence>
<keyword evidence="3" id="KW-1185">Reference proteome</keyword>
<dbReference type="AlphaFoldDB" id="A0A3M2RZU7"/>
<gene>
    <name evidence="2" type="ORF">CDV36_009597</name>
</gene>
<proteinExistence type="predicted"/>
<feature type="transmembrane region" description="Helical" evidence="1">
    <location>
        <begin position="20"/>
        <end position="37"/>
    </location>
</feature>